<accession>A0A8X6SS51</accession>
<dbReference type="AlphaFoldDB" id="A0A8X6SS51"/>
<protein>
    <submittedName>
        <fullName evidence="1">Uncharacterized protein</fullName>
    </submittedName>
</protein>
<proteinExistence type="predicted"/>
<keyword evidence="2" id="KW-1185">Reference proteome</keyword>
<evidence type="ECO:0000313" key="1">
    <source>
        <dbReference type="EMBL" id="GFY19004.1"/>
    </source>
</evidence>
<dbReference type="EMBL" id="BMAU01021350">
    <property type="protein sequence ID" value="GFY19004.1"/>
    <property type="molecule type" value="Genomic_DNA"/>
</dbReference>
<sequence>MALRFSSSDTMMEGPTLPEKKIFFAGKSARWQVLSLAESEERWDAPDHPKDVLPRNWGGTDQNSTVTYMVLIAKTKRQK</sequence>
<gene>
    <name evidence="1" type="ORF">TNCV_3876921</name>
</gene>
<comment type="caution">
    <text evidence="1">The sequence shown here is derived from an EMBL/GenBank/DDBJ whole genome shotgun (WGS) entry which is preliminary data.</text>
</comment>
<organism evidence="1 2">
    <name type="scientific">Trichonephila clavipes</name>
    <name type="common">Golden silk orbweaver</name>
    <name type="synonym">Nephila clavipes</name>
    <dbReference type="NCBI Taxonomy" id="2585209"/>
    <lineage>
        <taxon>Eukaryota</taxon>
        <taxon>Metazoa</taxon>
        <taxon>Ecdysozoa</taxon>
        <taxon>Arthropoda</taxon>
        <taxon>Chelicerata</taxon>
        <taxon>Arachnida</taxon>
        <taxon>Araneae</taxon>
        <taxon>Araneomorphae</taxon>
        <taxon>Entelegynae</taxon>
        <taxon>Araneoidea</taxon>
        <taxon>Nephilidae</taxon>
        <taxon>Trichonephila</taxon>
    </lineage>
</organism>
<evidence type="ECO:0000313" key="2">
    <source>
        <dbReference type="Proteomes" id="UP000887159"/>
    </source>
</evidence>
<dbReference type="Proteomes" id="UP000887159">
    <property type="component" value="Unassembled WGS sequence"/>
</dbReference>
<name>A0A8X6SS51_TRICX</name>
<reference evidence="1" key="1">
    <citation type="submission" date="2020-08" db="EMBL/GenBank/DDBJ databases">
        <title>Multicomponent nature underlies the extraordinary mechanical properties of spider dragline silk.</title>
        <authorList>
            <person name="Kono N."/>
            <person name="Nakamura H."/>
            <person name="Mori M."/>
            <person name="Yoshida Y."/>
            <person name="Ohtoshi R."/>
            <person name="Malay A.D."/>
            <person name="Moran D.A.P."/>
            <person name="Tomita M."/>
            <person name="Numata K."/>
            <person name="Arakawa K."/>
        </authorList>
    </citation>
    <scope>NUCLEOTIDE SEQUENCE</scope>
</reference>